<name>A0AC34GWX5_9BILA</name>
<reference evidence="2" key="1">
    <citation type="submission" date="2022-11" db="UniProtKB">
        <authorList>
            <consortium name="WormBaseParasite"/>
        </authorList>
    </citation>
    <scope>IDENTIFICATION</scope>
</reference>
<dbReference type="WBParaSite" id="ES5_v2.g9350.t1">
    <property type="protein sequence ID" value="ES5_v2.g9350.t1"/>
    <property type="gene ID" value="ES5_v2.g9350"/>
</dbReference>
<accession>A0AC34GWX5</accession>
<proteinExistence type="predicted"/>
<dbReference type="Proteomes" id="UP000887579">
    <property type="component" value="Unplaced"/>
</dbReference>
<protein>
    <submittedName>
        <fullName evidence="2">Uncharacterized protein</fullName>
    </submittedName>
</protein>
<evidence type="ECO:0000313" key="2">
    <source>
        <dbReference type="WBParaSite" id="ES5_v2.g9350.t1"/>
    </source>
</evidence>
<organism evidence="1 2">
    <name type="scientific">Panagrolaimus sp. ES5</name>
    <dbReference type="NCBI Taxonomy" id="591445"/>
    <lineage>
        <taxon>Eukaryota</taxon>
        <taxon>Metazoa</taxon>
        <taxon>Ecdysozoa</taxon>
        <taxon>Nematoda</taxon>
        <taxon>Chromadorea</taxon>
        <taxon>Rhabditida</taxon>
        <taxon>Tylenchina</taxon>
        <taxon>Panagrolaimomorpha</taxon>
        <taxon>Panagrolaimoidea</taxon>
        <taxon>Panagrolaimidae</taxon>
        <taxon>Panagrolaimus</taxon>
    </lineage>
</organism>
<sequence>MSRFFNVKNDNSAAGEKIIFDKEINVLQPEVVAALPKLRAGQEVILPIKSDTFAAVGTNENEIDTKNKSWANPFAAYITIQNPNLFSGLNEETEDEESELIENVKHLNINLSIYSSEMPLLEEHKEKLSEIWSTFQSNGIITNRRTMRRLSANKNDETYILKKIRNAENECYVLQQHFTSEDFKKPHCDMDALEKVYSTLTKTLAETAYTGYFFKSKKHRKFTFYYTSEIDAHWNSTKFEIKAVKDGKHHIISPAVAFRAAIQCFYADVKEIIYGFYNDSQITLKLFTLDQLIEIAQRGRLDVEIAKSTFRSNANQIVKFIKENGGKLLVNQNVKITKMKNQLTFDIQQL</sequence>
<evidence type="ECO:0000313" key="1">
    <source>
        <dbReference type="Proteomes" id="UP000887579"/>
    </source>
</evidence>